<feature type="domain" description="HTH merR-type" evidence="3">
    <location>
        <begin position="8"/>
        <end position="75"/>
    </location>
</feature>
<dbReference type="Gene3D" id="1.10.1660.10">
    <property type="match status" value="1"/>
</dbReference>
<dbReference type="EMBL" id="BNCI01000001">
    <property type="protein sequence ID" value="GHF16784.1"/>
    <property type="molecule type" value="Genomic_DNA"/>
</dbReference>
<dbReference type="SUPFAM" id="SSF46955">
    <property type="entry name" value="Putative DNA-binding domain"/>
    <property type="match status" value="1"/>
</dbReference>
<reference evidence="4" key="2">
    <citation type="submission" date="2020-09" db="EMBL/GenBank/DDBJ databases">
        <authorList>
            <person name="Sun Q."/>
            <person name="Kim S."/>
        </authorList>
    </citation>
    <scope>NUCLEOTIDE SEQUENCE</scope>
    <source>
        <strain evidence="4">KCTC 42590</strain>
    </source>
</reference>
<dbReference type="Pfam" id="PF13411">
    <property type="entry name" value="MerR_1"/>
    <property type="match status" value="1"/>
</dbReference>
<name>A0A919AP95_9PROT</name>
<dbReference type="GO" id="GO:0003677">
    <property type="term" value="F:DNA binding"/>
    <property type="evidence" value="ECO:0007669"/>
    <property type="project" value="UniProtKB-KW"/>
</dbReference>
<keyword evidence="2" id="KW-0175">Coiled coil</keyword>
<dbReference type="InterPro" id="IPR009061">
    <property type="entry name" value="DNA-bd_dom_put_sf"/>
</dbReference>
<dbReference type="PROSITE" id="PS50937">
    <property type="entry name" value="HTH_MERR_2"/>
    <property type="match status" value="1"/>
</dbReference>
<dbReference type="AlphaFoldDB" id="A0A919AP95"/>
<proteinExistence type="predicted"/>
<evidence type="ECO:0000313" key="5">
    <source>
        <dbReference type="Proteomes" id="UP000630923"/>
    </source>
</evidence>
<evidence type="ECO:0000256" key="2">
    <source>
        <dbReference type="SAM" id="Coils"/>
    </source>
</evidence>
<dbReference type="Proteomes" id="UP000630923">
    <property type="component" value="Unassembled WGS sequence"/>
</dbReference>
<keyword evidence="5" id="KW-1185">Reference proteome</keyword>
<evidence type="ECO:0000313" key="4">
    <source>
        <dbReference type="EMBL" id="GHF16784.1"/>
    </source>
</evidence>
<protein>
    <recommendedName>
        <fullName evidence="3">HTH merR-type domain-containing protein</fullName>
    </recommendedName>
</protein>
<organism evidence="4 5">
    <name type="scientific">Kordiimonas sediminis</name>
    <dbReference type="NCBI Taxonomy" id="1735581"/>
    <lineage>
        <taxon>Bacteria</taxon>
        <taxon>Pseudomonadati</taxon>
        <taxon>Pseudomonadota</taxon>
        <taxon>Alphaproteobacteria</taxon>
        <taxon>Kordiimonadales</taxon>
        <taxon>Kordiimonadaceae</taxon>
        <taxon>Kordiimonas</taxon>
    </lineage>
</organism>
<dbReference type="InterPro" id="IPR047057">
    <property type="entry name" value="MerR_fam"/>
</dbReference>
<keyword evidence="1" id="KW-0238">DNA-binding</keyword>
<dbReference type="InterPro" id="IPR000551">
    <property type="entry name" value="MerR-type_HTH_dom"/>
</dbReference>
<dbReference type="PANTHER" id="PTHR30204:SF58">
    <property type="entry name" value="HTH-TYPE TRANSCRIPTIONAL REGULATOR YFMP"/>
    <property type="match status" value="1"/>
</dbReference>
<comment type="caution">
    <text evidence="4">The sequence shown here is derived from an EMBL/GenBank/DDBJ whole genome shotgun (WGS) entry which is preliminary data.</text>
</comment>
<evidence type="ECO:0000259" key="3">
    <source>
        <dbReference type="PROSITE" id="PS50937"/>
    </source>
</evidence>
<dbReference type="CDD" id="cd04776">
    <property type="entry name" value="HTH_GnyR"/>
    <property type="match status" value="1"/>
</dbReference>
<dbReference type="GO" id="GO:0003700">
    <property type="term" value="F:DNA-binding transcription factor activity"/>
    <property type="evidence" value="ECO:0007669"/>
    <property type="project" value="InterPro"/>
</dbReference>
<sequence length="147" mass="16717">MNEDFKDTYSIKDLATEFNVTARTLRHYEEQGLLAPARSGQTRVYSQADRIRLAWILRGRRVGFSLNEISEMLALYSLGDGRATQRQVTLEKCRQRIDDLKAQRDDINSTIADLEEFCDTIEILVPCQKTGKLVSPETGKPPVIKTP</sequence>
<evidence type="ECO:0000256" key="1">
    <source>
        <dbReference type="ARBA" id="ARBA00023125"/>
    </source>
</evidence>
<dbReference type="RefSeq" id="WP_191250337.1">
    <property type="nucleotide sequence ID" value="NZ_BNCI01000001.1"/>
</dbReference>
<reference evidence="4" key="1">
    <citation type="journal article" date="2014" name="Int. J. Syst. Evol. Microbiol.">
        <title>Complete genome sequence of Corynebacterium casei LMG S-19264T (=DSM 44701T), isolated from a smear-ripened cheese.</title>
        <authorList>
            <consortium name="US DOE Joint Genome Institute (JGI-PGF)"/>
            <person name="Walter F."/>
            <person name="Albersmeier A."/>
            <person name="Kalinowski J."/>
            <person name="Ruckert C."/>
        </authorList>
    </citation>
    <scope>NUCLEOTIDE SEQUENCE</scope>
    <source>
        <strain evidence="4">KCTC 42590</strain>
    </source>
</reference>
<dbReference type="PANTHER" id="PTHR30204">
    <property type="entry name" value="REDOX-CYCLING DRUG-SENSING TRANSCRIPTIONAL ACTIVATOR SOXR"/>
    <property type="match status" value="1"/>
</dbReference>
<dbReference type="SMART" id="SM00422">
    <property type="entry name" value="HTH_MERR"/>
    <property type="match status" value="1"/>
</dbReference>
<gene>
    <name evidence="4" type="ORF">GCM10017044_08910</name>
</gene>
<accession>A0A919AP95</accession>
<feature type="coiled-coil region" evidence="2">
    <location>
        <begin position="90"/>
        <end position="117"/>
    </location>
</feature>